<dbReference type="EMBL" id="HBNS01020862">
    <property type="protein sequence ID" value="CAE4610374.1"/>
    <property type="molecule type" value="Transcribed_RNA"/>
</dbReference>
<evidence type="ECO:0000313" key="3">
    <source>
        <dbReference type="EMBL" id="CAE4610357.1"/>
    </source>
</evidence>
<feature type="transmembrane region" description="Helical" evidence="2">
    <location>
        <begin position="632"/>
        <end position="649"/>
    </location>
</feature>
<dbReference type="AlphaFoldDB" id="A0A6V2FRZ0"/>
<dbReference type="EMBL" id="HBNS01020854">
    <property type="protein sequence ID" value="CAE4610357.1"/>
    <property type="molecule type" value="Transcribed_RNA"/>
</dbReference>
<dbReference type="EMBL" id="HBNS01020861">
    <property type="protein sequence ID" value="CAE4610372.1"/>
    <property type="molecule type" value="Transcribed_RNA"/>
</dbReference>
<dbReference type="EMBL" id="HBNS01020856">
    <property type="protein sequence ID" value="CAE4610361.1"/>
    <property type="molecule type" value="Transcribed_RNA"/>
</dbReference>
<evidence type="ECO:0000256" key="1">
    <source>
        <dbReference type="SAM" id="MobiDB-lite"/>
    </source>
</evidence>
<feature type="transmembrane region" description="Helical" evidence="2">
    <location>
        <begin position="180"/>
        <end position="202"/>
    </location>
</feature>
<evidence type="ECO:0000256" key="2">
    <source>
        <dbReference type="SAM" id="Phobius"/>
    </source>
</evidence>
<sequence>MPVGIPPNISTILSTYQSNASQALKSLIEYLQIPARDEYTITLLTAYHDVLAACKSTYHLAFLTFRPFWIIGGVLLHHVLVLLKVLGQHTIHHGYVAAREGCIQLKIGVIWFVSFQKSLSRGAIAVECGVVAAFVGAYMLRRYIQKKRYVERVRRWYGTKKRACLQKYKNLVYKVSQTSLFLAVILPHILYVILVLATQYVAPSVVGYFATKTYFTTAISLWYPLAKTIFLVHRWTVFVSKEASGKKRDKDAPGKIAGKKSFFTTYSYSKSKRSISNVSGPSKKLNSAQASATTAKSKLGEKWLRAAEKTTTKYIPANKSTNTLQETNSDDTKSEKHPEDTIEILANESLDLLQYWIVYGLLCAMFSFLSLLPIVGTLVTPMKKAGDASGASASSSSAKMASRWSARRTKAVTERFSSFRITLRFAEQLNMFFFIWLRLLPTSLTGTIRGGQPRSSPNGREGALVKSKKAAWENKSSVQNTDLQSNRPVDIIYRKITPVASGAVTSSVHLLRRSSSLSEDDENERSIIRSFLGKLGSLLDLAVLVRLISTQTKSNILSVLVESTSLLPAAATLVMPGYFTQFGCIYVSGLVPAAHSSKSFSTLLAAISKIQEGYNDYDDAALNSDVDAVMRYLQYWVLFVLISGLLASFEPLLAWVPLSFHMTWLLWAYVSWESTTKMLYDVLEHELTAFGILYHQDDIDGKKSDVFDLERTLTLRLVRNFANRLPSSVELETDDTMDKVGSEDNKTSLSSLTPPPQEDKDETATAVEADKTKDIRDNKKDRCPPTTMTDEDKKKNMKFSLQEEDINNGRLEKISSVTGDDDSPNTSTEADETSKKSIEADEKSKKSIEADETPKKSTEADTTSKTSTEADTTSKTSTEADETQKTPTLSSSSTGEKNIDESPQ</sequence>
<dbReference type="EMBL" id="HBNS01020855">
    <property type="protein sequence ID" value="CAE4610359.1"/>
    <property type="molecule type" value="Transcribed_RNA"/>
</dbReference>
<reference evidence="8" key="1">
    <citation type="submission" date="2021-01" db="EMBL/GenBank/DDBJ databases">
        <authorList>
            <person name="Corre E."/>
            <person name="Pelletier E."/>
            <person name="Niang G."/>
            <person name="Scheremetjew M."/>
            <person name="Finn R."/>
            <person name="Kale V."/>
            <person name="Holt S."/>
            <person name="Cochrane G."/>
            <person name="Meng A."/>
            <person name="Brown T."/>
            <person name="Cohen L."/>
        </authorList>
    </citation>
    <scope>NUCLEOTIDE SEQUENCE</scope>
    <source>
        <strain evidence="8">GSO104</strain>
    </source>
</reference>
<feature type="compositionally biased region" description="Basic and acidic residues" evidence="1">
    <location>
        <begin position="768"/>
        <end position="783"/>
    </location>
</feature>
<keyword evidence="2" id="KW-0812">Transmembrane</keyword>
<name>A0A6V2FRZ0_9STRA</name>
<feature type="compositionally biased region" description="Low complexity" evidence="1">
    <location>
        <begin position="860"/>
        <end position="877"/>
    </location>
</feature>
<keyword evidence="2" id="KW-1133">Transmembrane helix</keyword>
<feature type="transmembrane region" description="Helical" evidence="2">
    <location>
        <begin position="356"/>
        <end position="379"/>
    </location>
</feature>
<keyword evidence="2" id="KW-0472">Membrane</keyword>
<dbReference type="EMBL" id="HBNS01020858">
    <property type="protein sequence ID" value="CAE4610366.1"/>
    <property type="molecule type" value="Transcribed_RNA"/>
</dbReference>
<protein>
    <submittedName>
        <fullName evidence="8">Uncharacterized protein</fullName>
    </submittedName>
</protein>
<dbReference type="EMBL" id="HBNS01020857">
    <property type="protein sequence ID" value="CAE4610364.1"/>
    <property type="molecule type" value="Transcribed_RNA"/>
</dbReference>
<feature type="region of interest" description="Disordered" evidence="1">
    <location>
        <begin position="318"/>
        <end position="337"/>
    </location>
</feature>
<feature type="compositionally biased region" description="Polar residues" evidence="1">
    <location>
        <begin position="885"/>
        <end position="896"/>
    </location>
</feature>
<feature type="compositionally biased region" description="Basic and acidic residues" evidence="1">
    <location>
        <begin position="832"/>
        <end position="859"/>
    </location>
</feature>
<feature type="region of interest" description="Disordered" evidence="1">
    <location>
        <begin position="732"/>
        <end position="904"/>
    </location>
</feature>
<gene>
    <name evidence="3" type="ORF">DBRI00130_LOCUS16529</name>
    <name evidence="4" type="ORF">DBRI00130_LOCUS16530</name>
    <name evidence="5" type="ORF">DBRI00130_LOCUS16531</name>
    <name evidence="6" type="ORF">DBRI00130_LOCUS16532</name>
    <name evidence="7" type="ORF">DBRI00130_LOCUS16533</name>
    <name evidence="8" type="ORF">DBRI00130_LOCUS16536</name>
    <name evidence="9" type="ORF">DBRI00130_LOCUS16537</name>
</gene>
<evidence type="ECO:0000313" key="8">
    <source>
        <dbReference type="EMBL" id="CAE4610372.1"/>
    </source>
</evidence>
<evidence type="ECO:0000313" key="4">
    <source>
        <dbReference type="EMBL" id="CAE4610359.1"/>
    </source>
</evidence>
<evidence type="ECO:0000313" key="7">
    <source>
        <dbReference type="EMBL" id="CAE4610366.1"/>
    </source>
</evidence>
<feature type="compositionally biased region" description="Polar residues" evidence="1">
    <location>
        <begin position="318"/>
        <end position="327"/>
    </location>
</feature>
<accession>A0A6V2FRZ0</accession>
<feature type="transmembrane region" description="Helical" evidence="2">
    <location>
        <begin position="68"/>
        <end position="87"/>
    </location>
</feature>
<evidence type="ECO:0000313" key="9">
    <source>
        <dbReference type="EMBL" id="CAE4610374.1"/>
    </source>
</evidence>
<feature type="compositionally biased region" description="Basic and acidic residues" evidence="1">
    <location>
        <begin position="736"/>
        <end position="746"/>
    </location>
</feature>
<evidence type="ECO:0000313" key="5">
    <source>
        <dbReference type="EMBL" id="CAE4610361.1"/>
    </source>
</evidence>
<proteinExistence type="predicted"/>
<feature type="transmembrane region" description="Helical" evidence="2">
    <location>
        <begin position="119"/>
        <end position="140"/>
    </location>
</feature>
<organism evidence="8">
    <name type="scientific">Ditylum brightwellii</name>
    <dbReference type="NCBI Taxonomy" id="49249"/>
    <lineage>
        <taxon>Eukaryota</taxon>
        <taxon>Sar</taxon>
        <taxon>Stramenopiles</taxon>
        <taxon>Ochrophyta</taxon>
        <taxon>Bacillariophyta</taxon>
        <taxon>Mediophyceae</taxon>
        <taxon>Lithodesmiophycidae</taxon>
        <taxon>Lithodesmiales</taxon>
        <taxon>Lithodesmiaceae</taxon>
        <taxon>Ditylum</taxon>
    </lineage>
</organism>
<evidence type="ECO:0000313" key="6">
    <source>
        <dbReference type="EMBL" id="CAE4610364.1"/>
    </source>
</evidence>